<feature type="domain" description="HTH tetR-type" evidence="6">
    <location>
        <begin position="35"/>
        <end position="94"/>
    </location>
</feature>
<dbReference type="Proteomes" id="UP000649739">
    <property type="component" value="Unassembled WGS sequence"/>
</dbReference>
<gene>
    <name evidence="7" type="ORF">GCM10010123_35770</name>
</gene>
<dbReference type="EMBL" id="BMQB01000008">
    <property type="protein sequence ID" value="GGK02677.1"/>
    <property type="molecule type" value="Genomic_DNA"/>
</dbReference>
<dbReference type="PANTHER" id="PTHR30055:SF234">
    <property type="entry name" value="HTH-TYPE TRANSCRIPTIONAL REGULATOR BETI"/>
    <property type="match status" value="1"/>
</dbReference>
<protein>
    <submittedName>
        <fullName evidence="7">TetR family transcriptional regulator</fullName>
    </submittedName>
</protein>
<evidence type="ECO:0000313" key="7">
    <source>
        <dbReference type="EMBL" id="GGK02677.1"/>
    </source>
</evidence>
<keyword evidence="3" id="KW-0804">Transcription</keyword>
<dbReference type="GO" id="GO:0000976">
    <property type="term" value="F:transcription cis-regulatory region binding"/>
    <property type="evidence" value="ECO:0007669"/>
    <property type="project" value="TreeGrafter"/>
</dbReference>
<feature type="region of interest" description="Disordered" evidence="5">
    <location>
        <begin position="1"/>
        <end position="32"/>
    </location>
</feature>
<dbReference type="PRINTS" id="PR00455">
    <property type="entry name" value="HTHTETR"/>
</dbReference>
<dbReference type="GO" id="GO:0003700">
    <property type="term" value="F:DNA-binding transcription factor activity"/>
    <property type="evidence" value="ECO:0007669"/>
    <property type="project" value="TreeGrafter"/>
</dbReference>
<dbReference type="PROSITE" id="PS50977">
    <property type="entry name" value="HTH_TETR_2"/>
    <property type="match status" value="1"/>
</dbReference>
<dbReference type="SUPFAM" id="SSF48498">
    <property type="entry name" value="Tetracyclin repressor-like, C-terminal domain"/>
    <property type="match status" value="1"/>
</dbReference>
<dbReference type="PANTHER" id="PTHR30055">
    <property type="entry name" value="HTH-TYPE TRANSCRIPTIONAL REGULATOR RUTR"/>
    <property type="match status" value="1"/>
</dbReference>
<organism evidence="7 8">
    <name type="scientific">Pilimelia anulata</name>
    <dbReference type="NCBI Taxonomy" id="53371"/>
    <lineage>
        <taxon>Bacteria</taxon>
        <taxon>Bacillati</taxon>
        <taxon>Actinomycetota</taxon>
        <taxon>Actinomycetes</taxon>
        <taxon>Micromonosporales</taxon>
        <taxon>Micromonosporaceae</taxon>
        <taxon>Pilimelia</taxon>
    </lineage>
</organism>
<evidence type="ECO:0000256" key="3">
    <source>
        <dbReference type="ARBA" id="ARBA00023163"/>
    </source>
</evidence>
<evidence type="ECO:0000256" key="2">
    <source>
        <dbReference type="ARBA" id="ARBA00023125"/>
    </source>
</evidence>
<dbReference type="Pfam" id="PF21597">
    <property type="entry name" value="TetR_C_43"/>
    <property type="match status" value="1"/>
</dbReference>
<evidence type="ECO:0000313" key="8">
    <source>
        <dbReference type="Proteomes" id="UP000649739"/>
    </source>
</evidence>
<keyword evidence="2 4" id="KW-0238">DNA-binding</keyword>
<keyword evidence="1" id="KW-0805">Transcription regulation</keyword>
<proteinExistence type="predicted"/>
<feature type="DNA-binding region" description="H-T-H motif" evidence="4">
    <location>
        <begin position="57"/>
        <end position="76"/>
    </location>
</feature>
<evidence type="ECO:0000256" key="1">
    <source>
        <dbReference type="ARBA" id="ARBA00023015"/>
    </source>
</evidence>
<dbReference type="InterPro" id="IPR001647">
    <property type="entry name" value="HTH_TetR"/>
</dbReference>
<dbReference type="Pfam" id="PF00440">
    <property type="entry name" value="TetR_N"/>
    <property type="match status" value="1"/>
</dbReference>
<reference evidence="7" key="1">
    <citation type="journal article" date="2014" name="Int. J. Syst. Evol. Microbiol.">
        <title>Complete genome sequence of Corynebacterium casei LMG S-19264T (=DSM 44701T), isolated from a smear-ripened cheese.</title>
        <authorList>
            <consortium name="US DOE Joint Genome Institute (JGI-PGF)"/>
            <person name="Walter F."/>
            <person name="Albersmeier A."/>
            <person name="Kalinowski J."/>
            <person name="Ruckert C."/>
        </authorList>
    </citation>
    <scope>NUCLEOTIDE SEQUENCE</scope>
    <source>
        <strain evidence="7">JCM 3090</strain>
    </source>
</reference>
<feature type="compositionally biased region" description="Low complexity" evidence="5">
    <location>
        <begin position="9"/>
        <end position="25"/>
    </location>
</feature>
<evidence type="ECO:0000256" key="5">
    <source>
        <dbReference type="SAM" id="MobiDB-lite"/>
    </source>
</evidence>
<sequence length="239" mass="25884">MLWNMTQQAAPTPATVAPGTAGAPGVPRPLRRDAQRNRDALVAAARTAFAADGLEVSLERIARDAGVAIGTLYRHFPTRGYLISAVFAEKMRVVLDRAERAVAEPDAWTAFAGLLETLCEMQAGDLGFCELAALELPPNGDLALIQQQVAALGGAVLDRGQRAGAIRPDLAMPDLFFLVWSQSRIIRATAGVAPRVWRRHLYLLLDAYRADRAHPLPEPPLTEAELPRCMARLGDACTR</sequence>
<dbReference type="AlphaFoldDB" id="A0A8J3BBY3"/>
<reference evidence="7" key="2">
    <citation type="submission" date="2020-09" db="EMBL/GenBank/DDBJ databases">
        <authorList>
            <person name="Sun Q."/>
            <person name="Ohkuma M."/>
        </authorList>
    </citation>
    <scope>NUCLEOTIDE SEQUENCE</scope>
    <source>
        <strain evidence="7">JCM 3090</strain>
    </source>
</reference>
<evidence type="ECO:0000256" key="4">
    <source>
        <dbReference type="PROSITE-ProRule" id="PRU00335"/>
    </source>
</evidence>
<keyword evidence="8" id="KW-1185">Reference proteome</keyword>
<evidence type="ECO:0000259" key="6">
    <source>
        <dbReference type="PROSITE" id="PS50977"/>
    </source>
</evidence>
<dbReference type="InterPro" id="IPR036271">
    <property type="entry name" value="Tet_transcr_reg_TetR-rel_C_sf"/>
</dbReference>
<comment type="caution">
    <text evidence="7">The sequence shown here is derived from an EMBL/GenBank/DDBJ whole genome shotgun (WGS) entry which is preliminary data.</text>
</comment>
<dbReference type="SUPFAM" id="SSF46689">
    <property type="entry name" value="Homeodomain-like"/>
    <property type="match status" value="1"/>
</dbReference>
<dbReference type="InterPro" id="IPR009057">
    <property type="entry name" value="Homeodomain-like_sf"/>
</dbReference>
<accession>A0A8J3BBY3</accession>
<name>A0A8J3BBY3_9ACTN</name>
<dbReference type="InterPro" id="IPR049445">
    <property type="entry name" value="TetR_SbtR-like_C"/>
</dbReference>
<dbReference type="Gene3D" id="1.10.357.10">
    <property type="entry name" value="Tetracycline Repressor, domain 2"/>
    <property type="match status" value="1"/>
</dbReference>
<dbReference type="InterPro" id="IPR050109">
    <property type="entry name" value="HTH-type_TetR-like_transc_reg"/>
</dbReference>